<evidence type="ECO:0000256" key="1">
    <source>
        <dbReference type="SAM" id="Phobius"/>
    </source>
</evidence>
<evidence type="ECO:0000313" key="3">
    <source>
        <dbReference type="Proteomes" id="UP001178507"/>
    </source>
</evidence>
<dbReference type="AlphaFoldDB" id="A0AA36MQQ2"/>
<dbReference type="EMBL" id="CAUJNA010000413">
    <property type="protein sequence ID" value="CAJ1376695.1"/>
    <property type="molecule type" value="Genomic_DNA"/>
</dbReference>
<comment type="caution">
    <text evidence="2">The sequence shown here is derived from an EMBL/GenBank/DDBJ whole genome shotgun (WGS) entry which is preliminary data.</text>
</comment>
<keyword evidence="1" id="KW-1133">Transmembrane helix</keyword>
<dbReference type="Proteomes" id="UP001178507">
    <property type="component" value="Unassembled WGS sequence"/>
</dbReference>
<keyword evidence="1" id="KW-0812">Transmembrane</keyword>
<accession>A0AA36MQQ2</accession>
<keyword evidence="3" id="KW-1185">Reference proteome</keyword>
<protein>
    <submittedName>
        <fullName evidence="2">Uncharacterized protein</fullName>
    </submittedName>
</protein>
<evidence type="ECO:0000313" key="2">
    <source>
        <dbReference type="EMBL" id="CAJ1376695.1"/>
    </source>
</evidence>
<keyword evidence="1" id="KW-0472">Membrane</keyword>
<sequence>MSAPLPPKLWLTEVAPRIGAASFITAAVTVERMTSQVVRTSAGRLPSLTPKDRWRTFHRTIGKQTAVVCAQFTGTREVRLALDNVAPPALSIMLACGTVGVPFSSLQYNWAIQDTYRHFQIEPPFVPGLLGFLRQNVAPGVLWAFLRAGCGTGGGLYFGPGIAERVDAAAEAQLGARLPGRASNFLAGLGAGACGSLATQWVHNVTLVAGRMSALGEVHQAPHYTTVAFSAARRELGLGLLYANFGPRMAINAVTVAVLNLQLGGHVELLQPQQVNAIIRSLRVRSLKKPRRLVHDDSQVKEKVNLLKWQEEMVSWAEVVAVAFLAGALTGVMGCVAASMAPVPRRRWRSKISQS</sequence>
<proteinExistence type="predicted"/>
<reference evidence="2" key="1">
    <citation type="submission" date="2023-08" db="EMBL/GenBank/DDBJ databases">
        <authorList>
            <person name="Chen Y."/>
            <person name="Shah S."/>
            <person name="Dougan E. K."/>
            <person name="Thang M."/>
            <person name="Chan C."/>
        </authorList>
    </citation>
    <scope>NUCLEOTIDE SEQUENCE</scope>
</reference>
<gene>
    <name evidence="2" type="ORF">EVOR1521_LOCUS5687</name>
</gene>
<feature type="transmembrane region" description="Helical" evidence="1">
    <location>
        <begin position="319"/>
        <end position="341"/>
    </location>
</feature>
<name>A0AA36MQQ2_9DINO</name>
<organism evidence="2 3">
    <name type="scientific">Effrenium voratum</name>
    <dbReference type="NCBI Taxonomy" id="2562239"/>
    <lineage>
        <taxon>Eukaryota</taxon>
        <taxon>Sar</taxon>
        <taxon>Alveolata</taxon>
        <taxon>Dinophyceae</taxon>
        <taxon>Suessiales</taxon>
        <taxon>Symbiodiniaceae</taxon>
        <taxon>Effrenium</taxon>
    </lineage>
</organism>